<dbReference type="KEGG" id="wco:G7084_06325"/>
<dbReference type="Proteomes" id="UP000500741">
    <property type="component" value="Chromosome"/>
</dbReference>
<dbReference type="RefSeq" id="WP_166011085.1">
    <property type="nucleotide sequence ID" value="NZ_CP049888.1"/>
</dbReference>
<gene>
    <name evidence="4" type="ORF">G7084_06325</name>
</gene>
<sequence>MEKISGTVKSWNEKDGYGYIEIPNEDDVFVHFSGIEDRNRNLTIGENVKLVVINGVRGPQAALVSRDLETE</sequence>
<dbReference type="EMBL" id="CP049888">
    <property type="protein sequence ID" value="QIL50967.1"/>
    <property type="molecule type" value="Genomic_DNA"/>
</dbReference>
<dbReference type="InterPro" id="IPR011129">
    <property type="entry name" value="CSD"/>
</dbReference>
<name>A0A6G8B151_9LACO</name>
<reference evidence="4 5" key="1">
    <citation type="submission" date="2020-03" db="EMBL/GenBank/DDBJ databases">
        <title>Weissella sp. nov., isolated from Cybister lewisianus.</title>
        <authorList>
            <person name="Hyun D.-W."/>
            <person name="Bae J.-W."/>
        </authorList>
    </citation>
    <scope>NUCLEOTIDE SEQUENCE [LARGE SCALE GENOMIC DNA]</scope>
    <source>
        <strain evidence="4 5">HDW19</strain>
    </source>
</reference>
<dbReference type="InterPro" id="IPR002059">
    <property type="entry name" value="CSP_DNA-bd"/>
</dbReference>
<keyword evidence="2" id="KW-0963">Cytoplasm</keyword>
<dbReference type="PRINTS" id="PR00050">
    <property type="entry name" value="COLDSHOCK"/>
</dbReference>
<evidence type="ECO:0000256" key="2">
    <source>
        <dbReference type="ARBA" id="ARBA00022490"/>
    </source>
</evidence>
<dbReference type="PROSITE" id="PS51857">
    <property type="entry name" value="CSD_2"/>
    <property type="match status" value="1"/>
</dbReference>
<evidence type="ECO:0000313" key="5">
    <source>
        <dbReference type="Proteomes" id="UP000500741"/>
    </source>
</evidence>
<evidence type="ECO:0000256" key="1">
    <source>
        <dbReference type="ARBA" id="ARBA00004496"/>
    </source>
</evidence>
<evidence type="ECO:0000313" key="4">
    <source>
        <dbReference type="EMBL" id="QIL50967.1"/>
    </source>
</evidence>
<feature type="domain" description="CSD" evidence="3">
    <location>
        <begin position="3"/>
        <end position="66"/>
    </location>
</feature>
<dbReference type="GO" id="GO:0005737">
    <property type="term" value="C:cytoplasm"/>
    <property type="evidence" value="ECO:0007669"/>
    <property type="project" value="UniProtKB-SubCell"/>
</dbReference>
<dbReference type="InterPro" id="IPR050181">
    <property type="entry name" value="Cold_shock_domain"/>
</dbReference>
<dbReference type="SMART" id="SM00357">
    <property type="entry name" value="CSP"/>
    <property type="match status" value="1"/>
</dbReference>
<keyword evidence="5" id="KW-1185">Reference proteome</keyword>
<organism evidence="4 5">
    <name type="scientific">Weissella coleopterorum</name>
    <dbReference type="NCBI Taxonomy" id="2714949"/>
    <lineage>
        <taxon>Bacteria</taxon>
        <taxon>Bacillati</taxon>
        <taxon>Bacillota</taxon>
        <taxon>Bacilli</taxon>
        <taxon>Lactobacillales</taxon>
        <taxon>Lactobacillaceae</taxon>
        <taxon>Weissella</taxon>
    </lineage>
</organism>
<dbReference type="PANTHER" id="PTHR11544">
    <property type="entry name" value="COLD SHOCK DOMAIN CONTAINING PROTEINS"/>
    <property type="match status" value="1"/>
</dbReference>
<dbReference type="Pfam" id="PF00313">
    <property type="entry name" value="CSD"/>
    <property type="match status" value="1"/>
</dbReference>
<accession>A0A6G8B151</accession>
<dbReference type="GO" id="GO:0003676">
    <property type="term" value="F:nucleic acid binding"/>
    <property type="evidence" value="ECO:0007669"/>
    <property type="project" value="InterPro"/>
</dbReference>
<proteinExistence type="predicted"/>
<dbReference type="AlphaFoldDB" id="A0A6G8B151"/>
<dbReference type="InterPro" id="IPR012340">
    <property type="entry name" value="NA-bd_OB-fold"/>
</dbReference>
<evidence type="ECO:0000259" key="3">
    <source>
        <dbReference type="PROSITE" id="PS51857"/>
    </source>
</evidence>
<dbReference type="InterPro" id="IPR012156">
    <property type="entry name" value="Cold_shock_CspA"/>
</dbReference>
<comment type="subcellular location">
    <subcellularLocation>
        <location evidence="1">Cytoplasm</location>
    </subcellularLocation>
</comment>
<dbReference type="Gene3D" id="2.40.50.140">
    <property type="entry name" value="Nucleic acid-binding proteins"/>
    <property type="match status" value="1"/>
</dbReference>
<dbReference type="PIRSF" id="PIRSF002599">
    <property type="entry name" value="Cold_shock_A"/>
    <property type="match status" value="1"/>
</dbReference>
<dbReference type="SUPFAM" id="SSF50249">
    <property type="entry name" value="Nucleic acid-binding proteins"/>
    <property type="match status" value="1"/>
</dbReference>
<protein>
    <submittedName>
        <fullName evidence="4">Cold shock domain-containing protein</fullName>
    </submittedName>
</protein>